<dbReference type="GO" id="GO:0009295">
    <property type="term" value="C:nucleoid"/>
    <property type="evidence" value="ECO:0007669"/>
    <property type="project" value="InterPro"/>
</dbReference>
<dbReference type="PATRIC" id="fig|314275.5.peg.288"/>
<dbReference type="KEGG" id="amc:MADE_1001395"/>
<accession>F2G3U9</accession>
<dbReference type="EMBL" id="CP001103">
    <property type="protein sequence ID" value="AEA96428.1"/>
    <property type="molecule type" value="Genomic_DNA"/>
</dbReference>
<keyword evidence="2" id="KW-1185">Reference proteome</keyword>
<evidence type="ECO:0000313" key="2">
    <source>
        <dbReference type="Proteomes" id="UP000001870"/>
    </source>
</evidence>
<dbReference type="HOGENOM" id="CLU_757879_0_0_6"/>
<evidence type="ECO:0008006" key="3">
    <source>
        <dbReference type="Google" id="ProtNLM"/>
    </source>
</evidence>
<dbReference type="AlphaFoldDB" id="F2G3U9"/>
<dbReference type="Proteomes" id="UP000001870">
    <property type="component" value="Chromosome"/>
</dbReference>
<dbReference type="Pfam" id="PF04245">
    <property type="entry name" value="NA37"/>
    <property type="match status" value="1"/>
</dbReference>
<proteinExistence type="predicted"/>
<name>F2G3U9_ALTMD</name>
<protein>
    <recommendedName>
        <fullName evidence="3">Nucleoid-associated protein NdpA</fullName>
    </recommendedName>
</protein>
<gene>
    <name evidence="1" type="ordered locus">MADE_1001395</name>
</gene>
<evidence type="ECO:0000313" key="1">
    <source>
        <dbReference type="EMBL" id="AEA96428.1"/>
    </source>
</evidence>
<sequence length="365" mass="41702">MKIEVSGGISIPYKQDDETKKWVSTIGHSWDVTNSYVVDFAKEAEQKIRKRSKNHAKISFPPKPKSLASSFHNHLISEGKISFFDFVKSMQTENSIALKTSRVQSKVVQIFLKYKKEREDSTEDNTSYVENLLVVLLKDKSALRFNDDGAPRGTNIIDFEDVMQGAIINIGEFVESISEKKDIDVSFINGSGGTTNYFVDFFDADNLIKNNESVTNVIDALNKFLEHKKLDRTQREECISKVVGRIDYNERQSFATKVHELSAVIYSTLRKEENIEISSSSFEDFIHEYNYKVNEEFKVTKSDRDKLVFISLDTEVGELKLKKSLFKGVGRKGNVDFNSNNNELTVKTKIKDPAIIEELKKLQDD</sequence>
<dbReference type="RefSeq" id="WP_012516802.1">
    <property type="nucleotide sequence ID" value="NC_011138.3"/>
</dbReference>
<reference evidence="1 2" key="1">
    <citation type="journal article" date="2008" name="ISME J.">
        <title>Comparative genomics of two ecotypes of the marine planktonic copiotroph Alteromonas macleodii suggests alternative lifestyles associated with different kinds of particulate organic matter.</title>
        <authorList>
            <person name="Ivars-Martinez E."/>
            <person name="Martin-Cuadrado A.B."/>
            <person name="D'Auria G."/>
            <person name="Mira A."/>
            <person name="Ferriera S."/>
            <person name="Johnson J."/>
            <person name="Friedman R."/>
            <person name="Rodriguez-Valera F."/>
        </authorList>
    </citation>
    <scope>NUCLEOTIDE SEQUENCE [LARGE SCALE GENOMIC DNA]</scope>
    <source>
        <strain evidence="2">DSM 17117 / CIP 110805 / LMG 28347 / Deep ecotype</strain>
    </source>
</reference>
<reference evidence="1 2" key="2">
    <citation type="journal article" date="2015" name="Antonie Van Leeuwenhoek">
        <title>Ecophysiological diversity of a novel member of the genus Alteromonas, and description of Alteromonas mediterranea sp. nov.</title>
        <authorList>
            <person name="Ivanova E.P."/>
            <person name="Lopez-Perez M."/>
            <person name="Zabalos M."/>
            <person name="Nguyen S.H."/>
            <person name="Webb H.K."/>
            <person name="Ryan J."/>
            <person name="Lagutin K."/>
            <person name="Vyssotski M."/>
            <person name="Crawford R.J."/>
            <person name="Rodriguez-Valera F."/>
        </authorList>
    </citation>
    <scope>NUCLEOTIDE SEQUENCE [LARGE SCALE GENOMIC DNA]</scope>
    <source>
        <strain evidence="2">DSM 17117 / CIP 110805 / LMG 28347 / Deep ecotype</strain>
    </source>
</reference>
<dbReference type="InterPro" id="IPR007358">
    <property type="entry name" value="Nucleoid_associated_NdpA"/>
</dbReference>
<organism evidence="1 2">
    <name type="scientific">Alteromonas mediterranea (strain DSM 17117 / CIP 110805 / LMG 28347 / Deep ecotype)</name>
    <dbReference type="NCBI Taxonomy" id="1774373"/>
    <lineage>
        <taxon>Bacteria</taxon>
        <taxon>Pseudomonadati</taxon>
        <taxon>Pseudomonadota</taxon>
        <taxon>Gammaproteobacteria</taxon>
        <taxon>Alteromonadales</taxon>
        <taxon>Alteromonadaceae</taxon>
        <taxon>Alteromonas/Salinimonas group</taxon>
        <taxon>Alteromonas</taxon>
    </lineage>
</organism>